<comment type="caution">
    <text evidence="3">The sequence shown here is derived from an EMBL/GenBank/DDBJ whole genome shotgun (WGS) entry which is preliminary data.</text>
</comment>
<feature type="transmembrane region" description="Helical" evidence="2">
    <location>
        <begin position="73"/>
        <end position="96"/>
    </location>
</feature>
<evidence type="ECO:0000256" key="1">
    <source>
        <dbReference type="SAM" id="MobiDB-lite"/>
    </source>
</evidence>
<keyword evidence="2" id="KW-0812">Transmembrane</keyword>
<reference evidence="3 4" key="1">
    <citation type="submission" date="2019-11" db="EMBL/GenBank/DDBJ databases">
        <title>Whole genome sequencing identifies a novel species of the genus Arsenicicoccus isolated from human blood.</title>
        <authorList>
            <person name="Jeong J.H."/>
            <person name="Kweon O.J."/>
            <person name="Kim H.R."/>
            <person name="Kim T.-H."/>
            <person name="Ha S.-M."/>
            <person name="Lee M.-K."/>
        </authorList>
    </citation>
    <scope>NUCLEOTIDE SEQUENCE [LARGE SCALE GENOMIC DNA]</scope>
    <source>
        <strain evidence="3 4">MKL-02</strain>
    </source>
</reference>
<evidence type="ECO:0000313" key="4">
    <source>
        <dbReference type="Proteomes" id="UP000431092"/>
    </source>
</evidence>
<evidence type="ECO:0000313" key="3">
    <source>
        <dbReference type="EMBL" id="MTB72424.1"/>
    </source>
</evidence>
<keyword evidence="2" id="KW-1133">Transmembrane helix</keyword>
<proteinExistence type="predicted"/>
<dbReference type="RefSeq" id="WP_154593712.1">
    <property type="nucleotide sequence ID" value="NZ_CP171001.1"/>
</dbReference>
<sequence>MSDHPGTSKGSAPGPRPATSPRPRGRRPIFSRFIVVGAVLGFVVATGVALLLRPDPSAVSSASQTATYGLGRVMMFFGVLGGGLGALLGALVAVLLDRRS</sequence>
<accession>A0A6I3I8C8</accession>
<name>A0A6I3I8C8_9MICO</name>
<evidence type="ECO:0000256" key="2">
    <source>
        <dbReference type="SAM" id="Phobius"/>
    </source>
</evidence>
<dbReference type="AlphaFoldDB" id="A0A6I3I8C8"/>
<feature type="region of interest" description="Disordered" evidence="1">
    <location>
        <begin position="1"/>
        <end position="26"/>
    </location>
</feature>
<keyword evidence="2" id="KW-0472">Membrane</keyword>
<protein>
    <submittedName>
        <fullName evidence="3">Uncharacterized protein</fullName>
    </submittedName>
</protein>
<dbReference type="EMBL" id="WLVL01000039">
    <property type="protein sequence ID" value="MTB72424.1"/>
    <property type="molecule type" value="Genomic_DNA"/>
</dbReference>
<organism evidence="3 4">
    <name type="scientific">Arsenicicoccus cauae</name>
    <dbReference type="NCBI Taxonomy" id="2663847"/>
    <lineage>
        <taxon>Bacteria</taxon>
        <taxon>Bacillati</taxon>
        <taxon>Actinomycetota</taxon>
        <taxon>Actinomycetes</taxon>
        <taxon>Micrococcales</taxon>
        <taxon>Intrasporangiaceae</taxon>
        <taxon>Arsenicicoccus</taxon>
    </lineage>
</organism>
<keyword evidence="4" id="KW-1185">Reference proteome</keyword>
<dbReference type="Proteomes" id="UP000431092">
    <property type="component" value="Unassembled WGS sequence"/>
</dbReference>
<feature type="transmembrane region" description="Helical" evidence="2">
    <location>
        <begin position="29"/>
        <end position="53"/>
    </location>
</feature>
<gene>
    <name evidence="3" type="ORF">GGG17_10685</name>
</gene>